<accession>A0ABR4PHV5</accession>
<feature type="region of interest" description="Disordered" evidence="1">
    <location>
        <begin position="485"/>
        <end position="506"/>
    </location>
</feature>
<dbReference type="Proteomes" id="UP001629113">
    <property type="component" value="Unassembled WGS sequence"/>
</dbReference>
<gene>
    <name evidence="2" type="ORF">PVAG01_04669</name>
</gene>
<evidence type="ECO:0000313" key="3">
    <source>
        <dbReference type="Proteomes" id="UP001629113"/>
    </source>
</evidence>
<feature type="region of interest" description="Disordered" evidence="1">
    <location>
        <begin position="39"/>
        <end position="85"/>
    </location>
</feature>
<protein>
    <submittedName>
        <fullName evidence="2">Uncharacterized protein</fullName>
    </submittedName>
</protein>
<organism evidence="2 3">
    <name type="scientific">Phlyctema vagabunda</name>
    <dbReference type="NCBI Taxonomy" id="108571"/>
    <lineage>
        <taxon>Eukaryota</taxon>
        <taxon>Fungi</taxon>
        <taxon>Dikarya</taxon>
        <taxon>Ascomycota</taxon>
        <taxon>Pezizomycotina</taxon>
        <taxon>Leotiomycetes</taxon>
        <taxon>Helotiales</taxon>
        <taxon>Dermateaceae</taxon>
        <taxon>Phlyctema</taxon>
    </lineage>
</organism>
<reference evidence="2 3" key="1">
    <citation type="submission" date="2024-06" db="EMBL/GenBank/DDBJ databases">
        <title>Complete genome of Phlyctema vagabunda strain 19-DSS-EL-015.</title>
        <authorList>
            <person name="Fiorenzani C."/>
        </authorList>
    </citation>
    <scope>NUCLEOTIDE SEQUENCE [LARGE SCALE GENOMIC DNA]</scope>
    <source>
        <strain evidence="2 3">19-DSS-EL-015</strain>
    </source>
</reference>
<evidence type="ECO:0000256" key="1">
    <source>
        <dbReference type="SAM" id="MobiDB-lite"/>
    </source>
</evidence>
<feature type="region of interest" description="Disordered" evidence="1">
    <location>
        <begin position="344"/>
        <end position="384"/>
    </location>
</feature>
<feature type="compositionally biased region" description="Basic and acidic residues" evidence="1">
    <location>
        <begin position="47"/>
        <end position="69"/>
    </location>
</feature>
<feature type="compositionally biased region" description="Acidic residues" evidence="1">
    <location>
        <begin position="74"/>
        <end position="85"/>
    </location>
</feature>
<feature type="compositionally biased region" description="Low complexity" evidence="1">
    <location>
        <begin position="1"/>
        <end position="15"/>
    </location>
</feature>
<name>A0ABR4PHV5_9HELO</name>
<keyword evidence="3" id="KW-1185">Reference proteome</keyword>
<evidence type="ECO:0000313" key="2">
    <source>
        <dbReference type="EMBL" id="KAL3422922.1"/>
    </source>
</evidence>
<feature type="region of interest" description="Disordered" evidence="1">
    <location>
        <begin position="1"/>
        <end position="20"/>
    </location>
</feature>
<feature type="compositionally biased region" description="Polar residues" evidence="1">
    <location>
        <begin position="357"/>
        <end position="371"/>
    </location>
</feature>
<dbReference type="EMBL" id="JBFCZG010000004">
    <property type="protein sequence ID" value="KAL3422922.1"/>
    <property type="molecule type" value="Genomic_DNA"/>
</dbReference>
<feature type="region of interest" description="Disordered" evidence="1">
    <location>
        <begin position="292"/>
        <end position="314"/>
    </location>
</feature>
<proteinExistence type="predicted"/>
<sequence length="506" mass="56344">MSSLRSSSTRASPPSRGRRVVTRSLSICSVHGIIESIGADPMDWEPTLDREAAPEDPMDWERTLDREATPADPMDWEYTPESEDALEDPMDWVTAPETQCLSDQETFEGRPREPALVGAIRPLQLPTPPPTPAPAPTPAPRVVNSQIEQIVRKFLTDIQEAHPWLFTPSEVFDHGDDTTKVDKATREISAEPGFVERWLGSVVKNPVSAPLDPLPSFPADQDLVVFRATLDDDDDDDKEEDNEELLHRLWAESFVAPLAPAPLRPVRPPTPDLDHLMTGRHGELREMLLADAPTEDLLPEPLRPRPQAPRTRIEGRVIRTDSEWLEAELAEALAESIIPAQLRPLNPATPAAPVDQSPETQFPESQASSSGPALGPAPTSDASSLRSFQEYAHPAFYPEAARIFAVNREGTAFINPFQQRTPPPVVDETQLLDMFPSEFERNFFIDFNGNIFPRFCNWHGPEDELQLLDDFLFWHLGSQNSESDGLESCSSRAVSPLQDDPPPGFF</sequence>
<comment type="caution">
    <text evidence="2">The sequence shown here is derived from an EMBL/GenBank/DDBJ whole genome shotgun (WGS) entry which is preliminary data.</text>
</comment>